<evidence type="ECO:0000259" key="7">
    <source>
        <dbReference type="PROSITE" id="PS50841"/>
    </source>
</evidence>
<proteinExistence type="predicted"/>
<sequence>MSSTALRPTPMGSEAVTINFEEKSLKSNINNKSKVANMHYIKENGSYCENFNNTSYPNFEKWKDNFQVLLEDEEGMRTFYEFLGTDQISVIFDCWYSCKTYRKRLPNKAAAKEVYSRFVRIKDSRVPISDQARNNLALRLRANDITETLLLEIEQEIFANLRDVCYPKFLKSDFFTFYCETNGKVAHIPSEFYRLNQGAITKMQHNLPTLTEDYADIYHTQASESGEDFHHHCNDYVPEMPTFQSRTQRMDSMKQLAPEQFAKLLTEKLERLLLDREAENFTDPQLLNQNVLSSHGLPIQSSYKPALSDVDSQSWVMPPASVRYSVAGASSTSGSCVNIEQYPKYRNLAKDFLNAVHHGIRNHLGECQCISCQDSHCSRNSHNHYIQESYFDSQELIKNDRIFNKSNFDQSQLFNKLEYNTHNAFIQPAEPPPLVDTSKIYAWMEKNERQEKHNNYVAPSPIVRHKKLQNVPEAPIAQDHNMPLLPQPDTGTVLTEVKRVLEEPKSTRRSLRSHQQRPSNHVGDHMSAYSDPSYDQRHRHVGNAWSSFSDTNSVVSYNPSQISSVPSCASRLWNQYGYYEPKNELLYRGRHLSEQDGMKRNENSVNHRDRHSDRDLKSTRRSDVHSDVSHPLSETRSERTHGSGNSKRTSKNSTTITYYFDTEPIPYRITIPSSEVTLGQFKTETKRGNFRYFFKTISAEDGEVVNEELRSDDEYLPRYKNKIIGKIEKVE</sequence>
<dbReference type="GeneID" id="100206389"/>
<feature type="region of interest" description="Disordered" evidence="5">
    <location>
        <begin position="502"/>
        <end position="535"/>
    </location>
</feature>
<feature type="compositionally biased region" description="Basic and acidic residues" evidence="5">
    <location>
        <begin position="596"/>
        <end position="641"/>
    </location>
</feature>
<evidence type="ECO:0000256" key="1">
    <source>
        <dbReference type="ARBA" id="ARBA00004496"/>
    </source>
</evidence>
<dbReference type="SUPFAM" id="SSF48097">
    <property type="entry name" value="Regulator of G-protein signaling, RGS"/>
    <property type="match status" value="1"/>
</dbReference>
<evidence type="ECO:0000259" key="6">
    <source>
        <dbReference type="PROSITE" id="PS50132"/>
    </source>
</evidence>
<dbReference type="InterPro" id="IPR001158">
    <property type="entry name" value="DIX"/>
</dbReference>
<dbReference type="RefSeq" id="XP_065659718.1">
    <property type="nucleotide sequence ID" value="XM_065803646.1"/>
</dbReference>
<feature type="domain" description="DIX" evidence="7">
    <location>
        <begin position="651"/>
        <end position="731"/>
    </location>
</feature>
<reference evidence="9" key="1">
    <citation type="submission" date="2025-08" db="UniProtKB">
        <authorList>
            <consortium name="RefSeq"/>
        </authorList>
    </citation>
    <scope>IDENTIFICATION</scope>
</reference>
<evidence type="ECO:0000256" key="3">
    <source>
        <dbReference type="ARBA" id="ARBA00022687"/>
    </source>
</evidence>
<keyword evidence="3 4" id="KW-0879">Wnt signaling pathway</keyword>
<dbReference type="InterPro" id="IPR024066">
    <property type="entry name" value="RGS_subdom1/3"/>
</dbReference>
<dbReference type="SMART" id="SM00315">
    <property type="entry name" value="RGS"/>
    <property type="match status" value="1"/>
</dbReference>
<dbReference type="CDD" id="cd07440">
    <property type="entry name" value="RGS"/>
    <property type="match status" value="1"/>
</dbReference>
<organism evidence="8 9">
    <name type="scientific">Hydra vulgaris</name>
    <name type="common">Hydra</name>
    <name type="synonym">Hydra attenuata</name>
    <dbReference type="NCBI Taxonomy" id="6087"/>
    <lineage>
        <taxon>Eukaryota</taxon>
        <taxon>Metazoa</taxon>
        <taxon>Cnidaria</taxon>
        <taxon>Hydrozoa</taxon>
        <taxon>Hydroidolina</taxon>
        <taxon>Anthoathecata</taxon>
        <taxon>Aplanulata</taxon>
        <taxon>Hydridae</taxon>
        <taxon>Hydra</taxon>
    </lineage>
</organism>
<dbReference type="Gene3D" id="2.40.240.130">
    <property type="match status" value="1"/>
</dbReference>
<dbReference type="PANTHER" id="PTHR46102">
    <property type="entry name" value="AXIN"/>
    <property type="match status" value="1"/>
</dbReference>
<gene>
    <name evidence="9" type="primary">LOC100206389</name>
</gene>
<name>A0ABM4CDF7_HYDVU</name>
<dbReference type="PROSITE" id="PS50841">
    <property type="entry name" value="DIX"/>
    <property type="match status" value="1"/>
</dbReference>
<dbReference type="InterPro" id="IPR036305">
    <property type="entry name" value="RGS_sf"/>
</dbReference>
<feature type="compositionally biased region" description="Polar residues" evidence="5">
    <location>
        <begin position="642"/>
        <end position="651"/>
    </location>
</feature>
<evidence type="ECO:0000256" key="5">
    <source>
        <dbReference type="SAM" id="MobiDB-lite"/>
    </source>
</evidence>
<dbReference type="Pfam" id="PF00778">
    <property type="entry name" value="DIX"/>
    <property type="match status" value="1"/>
</dbReference>
<dbReference type="Pfam" id="PF00615">
    <property type="entry name" value="RGS"/>
    <property type="match status" value="1"/>
</dbReference>
<dbReference type="SMART" id="SM00021">
    <property type="entry name" value="DAX"/>
    <property type="match status" value="1"/>
</dbReference>
<evidence type="ECO:0000256" key="2">
    <source>
        <dbReference type="ARBA" id="ARBA00022490"/>
    </source>
</evidence>
<evidence type="ECO:0000313" key="8">
    <source>
        <dbReference type="Proteomes" id="UP001652625"/>
    </source>
</evidence>
<dbReference type="InterPro" id="IPR038207">
    <property type="entry name" value="DIX_dom_sf"/>
</dbReference>
<keyword evidence="2" id="KW-0963">Cytoplasm</keyword>
<dbReference type="InterPro" id="IPR016137">
    <property type="entry name" value="RGS"/>
</dbReference>
<feature type="region of interest" description="Disordered" evidence="5">
    <location>
        <begin position="596"/>
        <end position="651"/>
    </location>
</feature>
<dbReference type="PROSITE" id="PS50132">
    <property type="entry name" value="RGS"/>
    <property type="match status" value="1"/>
</dbReference>
<dbReference type="PRINTS" id="PR01301">
    <property type="entry name" value="RGSPROTEIN"/>
</dbReference>
<dbReference type="InterPro" id="IPR044926">
    <property type="entry name" value="RGS_subdomain_2"/>
</dbReference>
<accession>A0ABM4CDF7</accession>
<comment type="subcellular location">
    <subcellularLocation>
        <location evidence="1">Cytoplasm</location>
    </subcellularLocation>
</comment>
<evidence type="ECO:0000256" key="4">
    <source>
        <dbReference type="PROSITE-ProRule" id="PRU00069"/>
    </source>
</evidence>
<dbReference type="SUPFAM" id="SSF54236">
    <property type="entry name" value="Ubiquitin-like"/>
    <property type="match status" value="1"/>
</dbReference>
<dbReference type="Gene3D" id="1.10.167.10">
    <property type="entry name" value="Regulator of G-protein Signalling 4, domain 2"/>
    <property type="match status" value="1"/>
</dbReference>
<evidence type="ECO:0000313" key="9">
    <source>
        <dbReference type="RefSeq" id="XP_065659718.1"/>
    </source>
</evidence>
<dbReference type="InterPro" id="IPR043581">
    <property type="entry name" value="Axin-like"/>
</dbReference>
<dbReference type="Gene3D" id="1.10.196.10">
    <property type="match status" value="1"/>
</dbReference>
<keyword evidence="8" id="KW-1185">Reference proteome</keyword>
<dbReference type="Proteomes" id="UP001652625">
    <property type="component" value="Chromosome 08"/>
</dbReference>
<dbReference type="PANTHER" id="PTHR46102:SF2">
    <property type="entry name" value="AXIN"/>
    <property type="match status" value="1"/>
</dbReference>
<dbReference type="InterPro" id="IPR029071">
    <property type="entry name" value="Ubiquitin-like_domsf"/>
</dbReference>
<protein>
    <submittedName>
        <fullName evidence="9">Uncharacterized protein LOC100206389 isoform X3</fullName>
    </submittedName>
</protein>
<feature type="domain" description="RGS" evidence="6">
    <location>
        <begin position="65"/>
        <end position="179"/>
    </location>
</feature>